<evidence type="ECO:0000313" key="2">
    <source>
        <dbReference type="EMBL" id="GMR53399.1"/>
    </source>
</evidence>
<dbReference type="EMBL" id="BTRK01000005">
    <property type="protein sequence ID" value="GMR53399.1"/>
    <property type="molecule type" value="Genomic_DNA"/>
</dbReference>
<dbReference type="Proteomes" id="UP001328107">
    <property type="component" value="Unassembled WGS sequence"/>
</dbReference>
<gene>
    <name evidence="2" type="ORF">PMAYCL1PPCAC_23594</name>
</gene>
<keyword evidence="3" id="KW-1185">Reference proteome</keyword>
<feature type="compositionally biased region" description="Basic and acidic residues" evidence="1">
    <location>
        <begin position="367"/>
        <end position="376"/>
    </location>
</feature>
<dbReference type="AlphaFoldDB" id="A0AAN5I6M1"/>
<feature type="region of interest" description="Disordered" evidence="1">
    <location>
        <begin position="611"/>
        <end position="637"/>
    </location>
</feature>
<evidence type="ECO:0000256" key="1">
    <source>
        <dbReference type="SAM" id="MobiDB-lite"/>
    </source>
</evidence>
<feature type="region of interest" description="Disordered" evidence="1">
    <location>
        <begin position="657"/>
        <end position="685"/>
    </location>
</feature>
<reference evidence="3" key="1">
    <citation type="submission" date="2022-10" db="EMBL/GenBank/DDBJ databases">
        <title>Genome assembly of Pristionchus species.</title>
        <authorList>
            <person name="Yoshida K."/>
            <person name="Sommer R.J."/>
        </authorList>
    </citation>
    <scope>NUCLEOTIDE SEQUENCE [LARGE SCALE GENOMIC DNA]</scope>
    <source>
        <strain evidence="3">RS5460</strain>
    </source>
</reference>
<organism evidence="2 3">
    <name type="scientific">Pristionchus mayeri</name>
    <dbReference type="NCBI Taxonomy" id="1317129"/>
    <lineage>
        <taxon>Eukaryota</taxon>
        <taxon>Metazoa</taxon>
        <taxon>Ecdysozoa</taxon>
        <taxon>Nematoda</taxon>
        <taxon>Chromadorea</taxon>
        <taxon>Rhabditida</taxon>
        <taxon>Rhabditina</taxon>
        <taxon>Diplogasteromorpha</taxon>
        <taxon>Diplogasteroidea</taxon>
        <taxon>Neodiplogasteridae</taxon>
        <taxon>Pristionchus</taxon>
    </lineage>
</organism>
<comment type="caution">
    <text evidence="2">The sequence shown here is derived from an EMBL/GenBank/DDBJ whole genome shotgun (WGS) entry which is preliminary data.</text>
</comment>
<feature type="region of interest" description="Disordered" evidence="1">
    <location>
        <begin position="550"/>
        <end position="573"/>
    </location>
</feature>
<feature type="compositionally biased region" description="Basic and acidic residues" evidence="1">
    <location>
        <begin position="564"/>
        <end position="573"/>
    </location>
</feature>
<feature type="compositionally biased region" description="Basic and acidic residues" evidence="1">
    <location>
        <begin position="420"/>
        <end position="446"/>
    </location>
</feature>
<feature type="region of interest" description="Disordered" evidence="1">
    <location>
        <begin position="743"/>
        <end position="773"/>
    </location>
</feature>
<feature type="region of interest" description="Disordered" evidence="1">
    <location>
        <begin position="490"/>
        <end position="531"/>
    </location>
</feature>
<protein>
    <submittedName>
        <fullName evidence="2">Uncharacterized protein</fullName>
    </submittedName>
</protein>
<accession>A0AAN5I6M1</accession>
<proteinExistence type="predicted"/>
<name>A0AAN5I6M1_9BILA</name>
<evidence type="ECO:0000313" key="3">
    <source>
        <dbReference type="Proteomes" id="UP001328107"/>
    </source>
</evidence>
<sequence length="1036" mass="119810">MFRHQISKTEKKNKKDRALQINLTSNKAKHDVIKWTAIVPSQRYYEKNVLEGTTSPISIKTSSTFIKLLIGSSLAIRKFDEGTLWRWNLTRSTSAQILSILSSNHDDRSSYKRLCRPTRKHCLSEVKSVYFPSLIPAFSDYLHKWLAFERSGKKNLLTFIRPETAEKILENATSAGDSAALLYISRLLQGALILGALLTTRVDQMHLSMAYSLWSFLQVAHSKVHGGLETRKIWSIINGLSEECGSHPPGYTQLFNFVSLTLPSRVKKVHKKEILDNLHQMIHRISPSDTFPPMIVDREEIQQREELRETNQSSDQTFLDMFNEKRPERNLTENNNELEKKKRKTKEWKEAPDGIAGRTRKRSLQKNIEKELDESKSIYGQQNEEKKKMGKITAGRTRRRSLQRNVKMESESKSIYGEQNEEKKKEDRTTGRVSRDRKRLPLMEEKERVSRPRFCLTRSMKKTEDKDEMVIIEDARMEFCSFPRMHQLTKKSVREVDPPEQSSAEEGATVDGDEHESPLESRRCVNSASSVPRSFIRRRRPLSRKKEAVIKVEEPEAMTDVEEPDRNESHQDIRYPEHPVLFRSSISSSPIMKDNVATRIKVEEAEGGFKDTERDDLLSHGREATREKKKGSDSMRKRIKEGTARVRKDKNMMKFTCAKEGRGGGGRISVGEKLSASRKRKRSLPEEGRDVQILMADETVISKKKRFYKRVVSEALELAGLMRKDGEEMWNAEMENMSAIRPSREKKRVKTFDPTPPTPRKRRSSNVKMGRGYDSNDMLLEMESDFNESLMRGVYIGDRYSRRKVEEGMSPNDSIGDEEGFSFEWNQDMGRRSIRSTTPLWDGIPFEVRDQMPTFINLNGMVQLVERSEGAVEGIREDERRMEGDGEVKEEEGKGIVYMDPREEHAYARREEEYPTGEIHEIIDLEAINEEEEETETITGNEAEEIDASEEFRIDEDVEEIHEIVEEADGDSPIMQMNSSPLEMTHSLPNERMKDQLEITQIINQMVERVEKRETEEGGIDEEVIEIVKMIEEDCE</sequence>
<feature type="region of interest" description="Disordered" evidence="1">
    <location>
        <begin position="323"/>
        <end position="446"/>
    </location>
</feature>